<dbReference type="AlphaFoldDB" id="A0A8S9UIR8"/>
<dbReference type="PANTHER" id="PTHR33946">
    <property type="match status" value="1"/>
</dbReference>
<dbReference type="InterPro" id="IPR009688">
    <property type="entry name" value="FAM210A/B-like_dom"/>
</dbReference>
<evidence type="ECO:0000313" key="4">
    <source>
        <dbReference type="EMBL" id="KAF4140433.1"/>
    </source>
</evidence>
<dbReference type="Pfam" id="PF06916">
    <property type="entry name" value="FAM210A-B_dom"/>
    <property type="match status" value="1"/>
</dbReference>
<proteinExistence type="predicted"/>
<protein>
    <recommendedName>
        <fullName evidence="3">DUF1279 domain-containing protein</fullName>
    </recommendedName>
</protein>
<dbReference type="Proteomes" id="UP000704712">
    <property type="component" value="Unassembled WGS sequence"/>
</dbReference>
<sequence length="471" mass="52066">MQLQTEKCPCLEVTERPLYRSRALVASTSTSYISSLKKISNFDNYHTKPVRVIQARVQSDAPVWNATTKTFGSKFYDTAEEQLRGALDTVNTASVEGALMYVQAEGINYNTRSEEDRCWRKNGMQYVVFYEIVFAQTNETVAEYESEYGPMLPMDGGQCTPIAGTSAFSKECVSLNGNASVPNLGPFIGGESKETDARAPYPHCWWYSFPNNCPLQKWANKTEDCRDSSRQGLCDMDTLPDGISCTYNYRVLGYVPIDDVVGITAMTNKATERFFAQQQPRARSPSFLTSLASRSSVLCRSSSSVSKASGGEAATAESLSHLERLKDLWRKYGIVAIGTYLSMYGAVLGSMYLAIDQGWLRTNRRTSSKGEGQSDESFNLVATTNKFVKIAEDLGIAQYLEVEQVSSKTGTFLLAWIATKFTEPVRLALTIAVTPRIARFLGRAPKLPPKAPGKIASMIKKQTASKEKPEA</sequence>
<feature type="region of interest" description="Disordered" evidence="1">
    <location>
        <begin position="451"/>
        <end position="471"/>
    </location>
</feature>
<reference evidence="4" key="1">
    <citation type="submission" date="2020-03" db="EMBL/GenBank/DDBJ databases">
        <title>Hybrid Assembly of Korean Phytophthora infestans isolates.</title>
        <authorList>
            <person name="Prokchorchik M."/>
            <person name="Lee Y."/>
            <person name="Seo J."/>
            <person name="Cho J.-H."/>
            <person name="Park Y.-E."/>
            <person name="Jang D.-C."/>
            <person name="Im J.-S."/>
            <person name="Choi J.-G."/>
            <person name="Park H.-J."/>
            <person name="Lee G.-B."/>
            <person name="Lee Y.-G."/>
            <person name="Hong S.-Y."/>
            <person name="Cho K."/>
            <person name="Sohn K.H."/>
        </authorList>
    </citation>
    <scope>NUCLEOTIDE SEQUENCE</scope>
    <source>
        <strain evidence="4">KR_2_A2</strain>
    </source>
</reference>
<name>A0A8S9UIR8_PHYIN</name>
<dbReference type="EMBL" id="JAACNO010001467">
    <property type="protein sequence ID" value="KAF4140433.1"/>
    <property type="molecule type" value="Genomic_DNA"/>
</dbReference>
<evidence type="ECO:0000259" key="3">
    <source>
        <dbReference type="Pfam" id="PF06916"/>
    </source>
</evidence>
<keyword evidence="2" id="KW-0812">Transmembrane</keyword>
<evidence type="ECO:0000256" key="1">
    <source>
        <dbReference type="SAM" id="MobiDB-lite"/>
    </source>
</evidence>
<evidence type="ECO:0000256" key="2">
    <source>
        <dbReference type="SAM" id="Phobius"/>
    </source>
</evidence>
<keyword evidence="2" id="KW-0472">Membrane</keyword>
<organism evidence="4 5">
    <name type="scientific">Phytophthora infestans</name>
    <name type="common">Potato late blight agent</name>
    <name type="synonym">Botrytis infestans</name>
    <dbReference type="NCBI Taxonomy" id="4787"/>
    <lineage>
        <taxon>Eukaryota</taxon>
        <taxon>Sar</taxon>
        <taxon>Stramenopiles</taxon>
        <taxon>Oomycota</taxon>
        <taxon>Peronosporomycetes</taxon>
        <taxon>Peronosporales</taxon>
        <taxon>Peronosporaceae</taxon>
        <taxon>Phytophthora</taxon>
    </lineage>
</organism>
<gene>
    <name evidence="4" type="ORF">GN958_ATG10430</name>
</gene>
<feature type="transmembrane region" description="Helical" evidence="2">
    <location>
        <begin position="332"/>
        <end position="355"/>
    </location>
</feature>
<keyword evidence="2" id="KW-1133">Transmembrane helix</keyword>
<evidence type="ECO:0000313" key="5">
    <source>
        <dbReference type="Proteomes" id="UP000704712"/>
    </source>
</evidence>
<feature type="domain" description="DUF1279" evidence="3">
    <location>
        <begin position="324"/>
        <end position="435"/>
    </location>
</feature>
<comment type="caution">
    <text evidence="4">The sequence shown here is derived from an EMBL/GenBank/DDBJ whole genome shotgun (WGS) entry which is preliminary data.</text>
</comment>
<dbReference type="PANTHER" id="PTHR33946:SF4">
    <property type="entry name" value="COAGULATION FACTOR XI"/>
    <property type="match status" value="1"/>
</dbReference>
<accession>A0A8S9UIR8</accession>